<dbReference type="InterPro" id="IPR002123">
    <property type="entry name" value="Plipid/glycerol_acylTrfase"/>
</dbReference>
<proteinExistence type="predicted"/>
<dbReference type="SUPFAM" id="SSF69593">
    <property type="entry name" value="Glycerol-3-phosphate (1)-acyltransferase"/>
    <property type="match status" value="1"/>
</dbReference>
<keyword evidence="3" id="KW-1185">Reference proteome</keyword>
<dbReference type="AlphaFoldDB" id="A0A926UVK4"/>
<keyword evidence="2" id="KW-0012">Acyltransferase</keyword>
<gene>
    <name evidence="2" type="ORF">H6F44_18340</name>
</gene>
<evidence type="ECO:0000259" key="1">
    <source>
        <dbReference type="SMART" id="SM00563"/>
    </source>
</evidence>
<dbReference type="Proteomes" id="UP000631421">
    <property type="component" value="Unassembled WGS sequence"/>
</dbReference>
<reference evidence="2" key="1">
    <citation type="journal article" date="2015" name="ISME J.">
        <title>Draft Genome Sequence of Streptomyces incarnatus NRRL8089, which Produces the Nucleoside Antibiotic Sinefungin.</title>
        <authorList>
            <person name="Oshima K."/>
            <person name="Hattori M."/>
            <person name="Shimizu H."/>
            <person name="Fukuda K."/>
            <person name="Nemoto M."/>
            <person name="Inagaki K."/>
            <person name="Tamura T."/>
        </authorList>
    </citation>
    <scope>NUCLEOTIDE SEQUENCE</scope>
    <source>
        <strain evidence="2">FACHB-1277</strain>
    </source>
</reference>
<organism evidence="2 3">
    <name type="scientific">Pseudanabaena cinerea FACHB-1277</name>
    <dbReference type="NCBI Taxonomy" id="2949581"/>
    <lineage>
        <taxon>Bacteria</taxon>
        <taxon>Bacillati</taxon>
        <taxon>Cyanobacteriota</taxon>
        <taxon>Cyanophyceae</taxon>
        <taxon>Pseudanabaenales</taxon>
        <taxon>Pseudanabaenaceae</taxon>
        <taxon>Pseudanabaena</taxon>
        <taxon>Pseudanabaena cinerea</taxon>
    </lineage>
</organism>
<reference evidence="2" key="2">
    <citation type="submission" date="2020-08" db="EMBL/GenBank/DDBJ databases">
        <authorList>
            <person name="Chen M."/>
            <person name="Teng W."/>
            <person name="Zhao L."/>
            <person name="Hu C."/>
            <person name="Zhou Y."/>
            <person name="Han B."/>
            <person name="Song L."/>
            <person name="Shu W."/>
        </authorList>
    </citation>
    <scope>NUCLEOTIDE SEQUENCE</scope>
    <source>
        <strain evidence="2">FACHB-1277</strain>
    </source>
</reference>
<protein>
    <submittedName>
        <fullName evidence="2">1-acyl-sn-glycerol-3-phosphate acyltransferase</fullName>
    </submittedName>
</protein>
<sequence>MAVDLTHVQPALKVYPPKVNPWILNLIRLVTPFWLKNQCGIKAVETRYVDRLVTATKKFEEGKSRYILAFRHPTTDDPFAMMHLLSVAVPKEAQAMGVKLQNMPHSSFVYDRGIALWAGDYINWLFPALGGISIFRGKLDRPALNFMRQQITSGDVPLSMAPEGGTNGKSEIVAELEPGVAQIGFWAAEDLQKAGRTEEMLIIPIGIQYEYDHGAWQAIDQAIATIEKECAKESGTKPAITPENRYQRLYDLGLHLVNWVDSHYQTFYRQHIAQSVLDPRSLTPEQSQNIAILIHDLCDRILRVAETNFGIKAKGNTIDRCRRLEQAGWDRIFRNDIKDIEQLSQVERSFADQLALEAYHSNWHMKIAESVIGITSDYVRQHPSPSRYIEVIKLMWSVLNRITERDPKSVFKQSPNFGDRKLTVSVAEPLSVSALLGEYQSSRAAAKECTRKLTDDITKALKDLVKLSVI</sequence>
<dbReference type="GO" id="GO:0016746">
    <property type="term" value="F:acyltransferase activity"/>
    <property type="evidence" value="ECO:0007669"/>
    <property type="project" value="UniProtKB-KW"/>
</dbReference>
<accession>A0A926UVK4</accession>
<dbReference type="EMBL" id="JACJPY010000079">
    <property type="protein sequence ID" value="MBD2152066.1"/>
    <property type="molecule type" value="Genomic_DNA"/>
</dbReference>
<keyword evidence="2" id="KW-0808">Transferase</keyword>
<comment type="caution">
    <text evidence="2">The sequence shown here is derived from an EMBL/GenBank/DDBJ whole genome shotgun (WGS) entry which is preliminary data.</text>
</comment>
<dbReference type="SMART" id="SM00563">
    <property type="entry name" value="PlsC"/>
    <property type="match status" value="1"/>
</dbReference>
<feature type="domain" description="Phospholipid/glycerol acyltransferase" evidence="1">
    <location>
        <begin position="66"/>
        <end position="210"/>
    </location>
</feature>
<evidence type="ECO:0000313" key="3">
    <source>
        <dbReference type="Proteomes" id="UP000631421"/>
    </source>
</evidence>
<name>A0A926UVK4_9CYAN</name>
<evidence type="ECO:0000313" key="2">
    <source>
        <dbReference type="EMBL" id="MBD2152066.1"/>
    </source>
</evidence>
<dbReference type="RefSeq" id="WP_190352479.1">
    <property type="nucleotide sequence ID" value="NZ_JACJPY010000079.1"/>
</dbReference>